<name>A0A848KPV6_9NOCA</name>
<organism evidence="2 3">
    <name type="scientific">Antrihabitans stalactiti</name>
    <dbReference type="NCBI Taxonomy" id="2584121"/>
    <lineage>
        <taxon>Bacteria</taxon>
        <taxon>Bacillati</taxon>
        <taxon>Actinomycetota</taxon>
        <taxon>Actinomycetes</taxon>
        <taxon>Mycobacteriales</taxon>
        <taxon>Nocardiaceae</taxon>
        <taxon>Antrihabitans</taxon>
    </lineage>
</organism>
<sequence length="64" mass="6973">MQPPWLAHKEEVVMIVLGIVLLLVGFVAKISILWTIGIVLIVVGLVLVLLGRTGRPVGGRAHYF</sequence>
<reference evidence="2 3" key="2">
    <citation type="submission" date="2020-06" db="EMBL/GenBank/DDBJ databases">
        <title>Antribacter stalactiti gen. nov., sp. nov., a new member of the family Nacardiaceae isolated from a cave.</title>
        <authorList>
            <person name="Kim I.S."/>
        </authorList>
    </citation>
    <scope>NUCLEOTIDE SEQUENCE [LARGE SCALE GENOMIC DNA]</scope>
    <source>
        <strain evidence="2 3">YC2-7</strain>
    </source>
</reference>
<proteinExistence type="predicted"/>
<evidence type="ECO:0000313" key="3">
    <source>
        <dbReference type="Proteomes" id="UP000535543"/>
    </source>
</evidence>
<feature type="transmembrane region" description="Helical" evidence="1">
    <location>
        <begin position="12"/>
        <end position="28"/>
    </location>
</feature>
<keyword evidence="1" id="KW-0472">Membrane</keyword>
<dbReference type="AlphaFoldDB" id="A0A848KPV6"/>
<keyword evidence="1" id="KW-1133">Transmembrane helix</keyword>
<feature type="transmembrane region" description="Helical" evidence="1">
    <location>
        <begin position="34"/>
        <end position="51"/>
    </location>
</feature>
<comment type="caution">
    <text evidence="2">The sequence shown here is derived from an EMBL/GenBank/DDBJ whole genome shotgun (WGS) entry which is preliminary data.</text>
</comment>
<keyword evidence="1" id="KW-0812">Transmembrane</keyword>
<keyword evidence="3" id="KW-1185">Reference proteome</keyword>
<protein>
    <submittedName>
        <fullName evidence="2">Uncharacterized protein</fullName>
    </submittedName>
</protein>
<gene>
    <name evidence="2" type="ORF">FGL95_25065</name>
</gene>
<accession>A0A848KPV6</accession>
<reference evidence="2 3" key="1">
    <citation type="submission" date="2019-05" db="EMBL/GenBank/DDBJ databases">
        <authorList>
            <person name="Lee S.D."/>
        </authorList>
    </citation>
    <scope>NUCLEOTIDE SEQUENCE [LARGE SCALE GENOMIC DNA]</scope>
    <source>
        <strain evidence="2 3">YC2-7</strain>
    </source>
</reference>
<dbReference type="EMBL" id="VCQU01000010">
    <property type="protein sequence ID" value="NMN98320.1"/>
    <property type="molecule type" value="Genomic_DNA"/>
</dbReference>
<evidence type="ECO:0000313" key="2">
    <source>
        <dbReference type="EMBL" id="NMN98320.1"/>
    </source>
</evidence>
<evidence type="ECO:0000256" key="1">
    <source>
        <dbReference type="SAM" id="Phobius"/>
    </source>
</evidence>
<dbReference type="Pfam" id="PF19626">
    <property type="entry name" value="DUF6131"/>
    <property type="match status" value="1"/>
</dbReference>
<dbReference type="Proteomes" id="UP000535543">
    <property type="component" value="Unassembled WGS sequence"/>
</dbReference>
<dbReference type="InterPro" id="IPR046134">
    <property type="entry name" value="DUF6131"/>
</dbReference>